<organism evidence="2 3">
    <name type="scientific">Massilia rubra</name>
    <dbReference type="NCBI Taxonomy" id="2607910"/>
    <lineage>
        <taxon>Bacteria</taxon>
        <taxon>Pseudomonadati</taxon>
        <taxon>Pseudomonadota</taxon>
        <taxon>Betaproteobacteria</taxon>
        <taxon>Burkholderiales</taxon>
        <taxon>Oxalobacteraceae</taxon>
        <taxon>Telluria group</taxon>
        <taxon>Massilia</taxon>
    </lineage>
</organism>
<evidence type="ECO:0008006" key="4">
    <source>
        <dbReference type="Google" id="ProtNLM"/>
    </source>
</evidence>
<keyword evidence="1" id="KW-0812">Transmembrane</keyword>
<evidence type="ECO:0000256" key="1">
    <source>
        <dbReference type="SAM" id="Phobius"/>
    </source>
</evidence>
<keyword evidence="1" id="KW-0472">Membrane</keyword>
<feature type="transmembrane region" description="Helical" evidence="1">
    <location>
        <begin position="31"/>
        <end position="48"/>
    </location>
</feature>
<evidence type="ECO:0000313" key="3">
    <source>
        <dbReference type="Proteomes" id="UP000785613"/>
    </source>
</evidence>
<reference evidence="2 3" key="1">
    <citation type="submission" date="2019-09" db="EMBL/GenBank/DDBJ databases">
        <title>Taxonomy of Antarctic Massilia spp.: description of Massilia rubra sp. nov., Massilia aquatica sp. nov., Massilia mucilaginosa sp. nov., Massilia frigida sp. nov. isolated from streams, lakes and regoliths.</title>
        <authorList>
            <person name="Holochova P."/>
            <person name="Sedlacek I."/>
            <person name="Kralova S."/>
            <person name="Maslanova I."/>
            <person name="Busse H.-J."/>
            <person name="Stankova E."/>
            <person name="Vrbovska V."/>
            <person name="Kovarovic V."/>
            <person name="Bartak M."/>
            <person name="Svec P."/>
            <person name="Pantucek R."/>
        </authorList>
    </citation>
    <scope>NUCLEOTIDE SEQUENCE [LARGE SCALE GENOMIC DNA]</scope>
    <source>
        <strain evidence="2 3">CCM 8692</strain>
    </source>
</reference>
<keyword evidence="3" id="KW-1185">Reference proteome</keyword>
<comment type="caution">
    <text evidence="2">The sequence shown here is derived from an EMBL/GenBank/DDBJ whole genome shotgun (WGS) entry which is preliminary data.</text>
</comment>
<protein>
    <recommendedName>
        <fullName evidence="4">Transmembrane protein</fullName>
    </recommendedName>
</protein>
<evidence type="ECO:0000313" key="2">
    <source>
        <dbReference type="EMBL" id="NHZ38213.1"/>
    </source>
</evidence>
<proteinExistence type="predicted"/>
<name>A0ABX0LUT7_9BURK</name>
<keyword evidence="1" id="KW-1133">Transmembrane helix</keyword>
<sequence>MIGLTIIVACMLWKCFSTLAAAMHLGLEPCIWFTFGVIALAASAYAVVRHDWPGRVIAFILPLIYFFFVPALNFWARIGPWGFAAPRFSEHVKHTDPLWYGTIWTHGAVVAVLVAVAFYLNRDLLERSY</sequence>
<gene>
    <name evidence="2" type="ORF">F0185_32190</name>
</gene>
<dbReference type="RefSeq" id="WP_167232539.1">
    <property type="nucleotide sequence ID" value="NZ_VUYU01000042.1"/>
</dbReference>
<dbReference type="EMBL" id="VUYU01000042">
    <property type="protein sequence ID" value="NHZ38213.1"/>
    <property type="molecule type" value="Genomic_DNA"/>
</dbReference>
<accession>A0ABX0LUT7</accession>
<dbReference type="Proteomes" id="UP000785613">
    <property type="component" value="Unassembled WGS sequence"/>
</dbReference>
<feature type="transmembrane region" description="Helical" evidence="1">
    <location>
        <begin position="98"/>
        <end position="120"/>
    </location>
</feature>
<feature type="transmembrane region" description="Helical" evidence="1">
    <location>
        <begin position="55"/>
        <end position="78"/>
    </location>
</feature>